<feature type="region of interest" description="Disordered" evidence="1">
    <location>
        <begin position="1"/>
        <end position="55"/>
    </location>
</feature>
<sequence>MSESATDSQNVSVRDDTYEGSDVSMSSENEMDNSVDISEVREKNVVDRNNEDEVDSCLHVSPEQARKAFQSIRNLYRIEVPELEMYKVDSRFYDLAEPEVTIAMAPPKKNTAENVEQCPK</sequence>
<dbReference type="Proteomes" id="UP000554482">
    <property type="component" value="Unassembled WGS sequence"/>
</dbReference>
<name>A0A7J6WIE7_THATH</name>
<evidence type="ECO:0000313" key="3">
    <source>
        <dbReference type="Proteomes" id="UP000554482"/>
    </source>
</evidence>
<dbReference type="AlphaFoldDB" id="A0A7J6WIE7"/>
<feature type="compositionally biased region" description="Polar residues" evidence="1">
    <location>
        <begin position="1"/>
        <end position="12"/>
    </location>
</feature>
<comment type="caution">
    <text evidence="2">The sequence shown here is derived from an EMBL/GenBank/DDBJ whole genome shotgun (WGS) entry which is preliminary data.</text>
</comment>
<gene>
    <name evidence="2" type="ORF">FRX31_013274</name>
</gene>
<feature type="compositionally biased region" description="Basic and acidic residues" evidence="1">
    <location>
        <begin position="38"/>
        <end position="51"/>
    </location>
</feature>
<organism evidence="2 3">
    <name type="scientific">Thalictrum thalictroides</name>
    <name type="common">Rue-anemone</name>
    <name type="synonym">Anemone thalictroides</name>
    <dbReference type="NCBI Taxonomy" id="46969"/>
    <lineage>
        <taxon>Eukaryota</taxon>
        <taxon>Viridiplantae</taxon>
        <taxon>Streptophyta</taxon>
        <taxon>Embryophyta</taxon>
        <taxon>Tracheophyta</taxon>
        <taxon>Spermatophyta</taxon>
        <taxon>Magnoliopsida</taxon>
        <taxon>Ranunculales</taxon>
        <taxon>Ranunculaceae</taxon>
        <taxon>Thalictroideae</taxon>
        <taxon>Thalictrum</taxon>
    </lineage>
</organism>
<evidence type="ECO:0000256" key="1">
    <source>
        <dbReference type="SAM" id="MobiDB-lite"/>
    </source>
</evidence>
<proteinExistence type="predicted"/>
<protein>
    <submittedName>
        <fullName evidence="2">Uncharacterized protein</fullName>
    </submittedName>
</protein>
<evidence type="ECO:0000313" key="2">
    <source>
        <dbReference type="EMBL" id="KAF5197139.1"/>
    </source>
</evidence>
<dbReference type="EMBL" id="JABWDY010015064">
    <property type="protein sequence ID" value="KAF5197139.1"/>
    <property type="molecule type" value="Genomic_DNA"/>
</dbReference>
<reference evidence="2 3" key="1">
    <citation type="submission" date="2020-06" db="EMBL/GenBank/DDBJ databases">
        <title>Transcriptomic and genomic resources for Thalictrum thalictroides and T. hernandezii: Facilitating candidate gene discovery in an emerging model plant lineage.</title>
        <authorList>
            <person name="Arias T."/>
            <person name="Riano-Pachon D.M."/>
            <person name="Di Stilio V.S."/>
        </authorList>
    </citation>
    <scope>NUCLEOTIDE SEQUENCE [LARGE SCALE GENOMIC DNA]</scope>
    <source>
        <strain evidence="3">cv. WT478/WT964</strain>
        <tissue evidence="2">Leaves</tissue>
    </source>
</reference>
<keyword evidence="3" id="KW-1185">Reference proteome</keyword>
<accession>A0A7J6WIE7</accession>